<accession>A0A235FB13</accession>
<evidence type="ECO:0000259" key="7">
    <source>
        <dbReference type="PROSITE" id="PS51900"/>
    </source>
</evidence>
<gene>
    <name evidence="8" type="ORF">CGZ90_00580</name>
</gene>
<dbReference type="InterPro" id="IPR004107">
    <property type="entry name" value="Integrase_SAM-like_N"/>
</dbReference>
<evidence type="ECO:0000256" key="3">
    <source>
        <dbReference type="ARBA" id="ARBA00023125"/>
    </source>
</evidence>
<keyword evidence="3 5" id="KW-0238">DNA-binding</keyword>
<keyword evidence="9" id="KW-1185">Reference proteome</keyword>
<evidence type="ECO:0000259" key="6">
    <source>
        <dbReference type="PROSITE" id="PS51898"/>
    </source>
</evidence>
<keyword evidence="4" id="KW-0233">DNA recombination</keyword>
<dbReference type="CDD" id="cd01189">
    <property type="entry name" value="INT_ICEBs1_C_like"/>
    <property type="match status" value="1"/>
</dbReference>
<evidence type="ECO:0000313" key="9">
    <source>
        <dbReference type="Proteomes" id="UP000215059"/>
    </source>
</evidence>
<dbReference type="PROSITE" id="PS51898">
    <property type="entry name" value="TYR_RECOMBINASE"/>
    <property type="match status" value="1"/>
</dbReference>
<dbReference type="InterPro" id="IPR013762">
    <property type="entry name" value="Integrase-like_cat_sf"/>
</dbReference>
<dbReference type="PROSITE" id="PS51900">
    <property type="entry name" value="CB"/>
    <property type="match status" value="1"/>
</dbReference>
<name>A0A235FB13_9BACL</name>
<reference evidence="8 9" key="1">
    <citation type="submission" date="2017-07" db="EMBL/GenBank/DDBJ databases">
        <title>Fictibacillus sp. nov. GDSW-R2A3 Genome sequencing and assembly.</title>
        <authorList>
            <person name="Mayilraj S."/>
        </authorList>
    </citation>
    <scope>NUCLEOTIDE SEQUENCE [LARGE SCALE GENOMIC DNA]</scope>
    <source>
        <strain evidence="8 9">GDSW-R2A3</strain>
    </source>
</reference>
<dbReference type="Gene3D" id="1.10.443.10">
    <property type="entry name" value="Intergrase catalytic core"/>
    <property type="match status" value="1"/>
</dbReference>
<dbReference type="Pfam" id="PF00589">
    <property type="entry name" value="Phage_integrase"/>
    <property type="match status" value="1"/>
</dbReference>
<evidence type="ECO:0000256" key="1">
    <source>
        <dbReference type="ARBA" id="ARBA00008857"/>
    </source>
</evidence>
<evidence type="ECO:0000256" key="4">
    <source>
        <dbReference type="ARBA" id="ARBA00023172"/>
    </source>
</evidence>
<dbReference type="InterPro" id="IPR050090">
    <property type="entry name" value="Tyrosine_recombinase_XerCD"/>
</dbReference>
<dbReference type="Pfam" id="PF14659">
    <property type="entry name" value="Phage_int_SAM_3"/>
    <property type="match status" value="1"/>
</dbReference>
<dbReference type="PANTHER" id="PTHR30349">
    <property type="entry name" value="PHAGE INTEGRASE-RELATED"/>
    <property type="match status" value="1"/>
</dbReference>
<dbReference type="GO" id="GO:0015074">
    <property type="term" value="P:DNA integration"/>
    <property type="evidence" value="ECO:0007669"/>
    <property type="project" value="UniProtKB-KW"/>
</dbReference>
<protein>
    <recommendedName>
        <fullName evidence="10">Site-specific integrase</fullName>
    </recommendedName>
</protein>
<dbReference type="InterPro" id="IPR044068">
    <property type="entry name" value="CB"/>
</dbReference>
<dbReference type="Gene3D" id="1.10.150.130">
    <property type="match status" value="1"/>
</dbReference>
<evidence type="ECO:0000256" key="2">
    <source>
        <dbReference type="ARBA" id="ARBA00022908"/>
    </source>
</evidence>
<comment type="similarity">
    <text evidence="1">Belongs to the 'phage' integrase family.</text>
</comment>
<feature type="domain" description="Tyr recombinase" evidence="6">
    <location>
        <begin position="167"/>
        <end position="364"/>
    </location>
</feature>
<evidence type="ECO:0000256" key="5">
    <source>
        <dbReference type="PROSITE-ProRule" id="PRU01248"/>
    </source>
</evidence>
<dbReference type="GO" id="GO:0003677">
    <property type="term" value="F:DNA binding"/>
    <property type="evidence" value="ECO:0007669"/>
    <property type="project" value="UniProtKB-UniRule"/>
</dbReference>
<dbReference type="InterPro" id="IPR028259">
    <property type="entry name" value="AP2-like_int_N"/>
</dbReference>
<dbReference type="InterPro" id="IPR011010">
    <property type="entry name" value="DNA_brk_join_enz"/>
</dbReference>
<evidence type="ECO:0008006" key="10">
    <source>
        <dbReference type="Google" id="ProtNLM"/>
    </source>
</evidence>
<dbReference type="EMBL" id="NOII01000001">
    <property type="protein sequence ID" value="OYD58432.1"/>
    <property type="molecule type" value="Genomic_DNA"/>
</dbReference>
<dbReference type="Proteomes" id="UP000215059">
    <property type="component" value="Unassembled WGS sequence"/>
</dbReference>
<dbReference type="Pfam" id="PF14657">
    <property type="entry name" value="Arm-DNA-bind_4"/>
    <property type="match status" value="1"/>
</dbReference>
<organism evidence="8 9">
    <name type="scientific">Fictibacillus aquaticus</name>
    <dbReference type="NCBI Taxonomy" id="2021314"/>
    <lineage>
        <taxon>Bacteria</taxon>
        <taxon>Bacillati</taxon>
        <taxon>Bacillota</taxon>
        <taxon>Bacilli</taxon>
        <taxon>Bacillales</taxon>
        <taxon>Fictibacillaceae</taxon>
        <taxon>Fictibacillus</taxon>
    </lineage>
</organism>
<dbReference type="InterPro" id="IPR010998">
    <property type="entry name" value="Integrase_recombinase_N"/>
</dbReference>
<dbReference type="AlphaFoldDB" id="A0A235FB13"/>
<dbReference type="SUPFAM" id="SSF56349">
    <property type="entry name" value="DNA breaking-rejoining enzymes"/>
    <property type="match status" value="1"/>
</dbReference>
<sequence>MKGYYRKRGNRWSFTVDIGKDSKTGKRKQKTLSGFPTKKEAQKAAAELIAKIESGNFINPSKTELRTFLIDFVENQYKPNVRSNTWKRAEVIVNNHLVPSLGHLKLKDIKPAHIQNYFTEKLEAGLSANYINIMNQLLKKALDVAVKWELIEKNPAQVVQAPKRFKSKFDVWTTQEAQDFLSHMKGKKYYPVYLLAIYTGMRKGELIALRWQDISLDNETLQVNRTFVFTDYKPSFNEPKTASSIRTIHLPTLVLQELKRLLVKAKEQKLSRGELWASSDLLFTTRTGNVVMPNQIQKDFAKACESLCLKRIRFHDLRHTHATMLLQMGVHPKVVSERLGHSSIQITLDTYSHVLPSMQESLVKDLDNLISQSGQKVVK</sequence>
<dbReference type="GO" id="GO:0006310">
    <property type="term" value="P:DNA recombination"/>
    <property type="evidence" value="ECO:0007669"/>
    <property type="project" value="UniProtKB-KW"/>
</dbReference>
<evidence type="ECO:0000313" key="8">
    <source>
        <dbReference type="EMBL" id="OYD58432.1"/>
    </source>
</evidence>
<proteinExistence type="inferred from homology"/>
<keyword evidence="2" id="KW-0229">DNA integration</keyword>
<dbReference type="RefSeq" id="WP_094250394.1">
    <property type="nucleotide sequence ID" value="NZ_JBHLXL010000001.1"/>
</dbReference>
<feature type="domain" description="Core-binding (CB)" evidence="7">
    <location>
        <begin position="60"/>
        <end position="146"/>
    </location>
</feature>
<dbReference type="InterPro" id="IPR002104">
    <property type="entry name" value="Integrase_catalytic"/>
</dbReference>
<dbReference type="PANTHER" id="PTHR30349:SF64">
    <property type="entry name" value="PROPHAGE INTEGRASE INTD-RELATED"/>
    <property type="match status" value="1"/>
</dbReference>
<comment type="caution">
    <text evidence="8">The sequence shown here is derived from an EMBL/GenBank/DDBJ whole genome shotgun (WGS) entry which is preliminary data.</text>
</comment>
<dbReference type="OrthoDB" id="9803188at2"/>